<accession>A0A1J7BR53</accession>
<dbReference type="Proteomes" id="UP000243342">
    <property type="component" value="Unassembled WGS sequence"/>
</dbReference>
<reference evidence="6 7" key="1">
    <citation type="submission" date="2016-10" db="EMBL/GenBank/DDBJ databases">
        <title>Genome sequence of Streptomyces gilvigriseus MUSC 26.</title>
        <authorList>
            <person name="Lee L.-H."/>
            <person name="Ser H.-L."/>
        </authorList>
    </citation>
    <scope>NUCLEOTIDE SEQUENCE [LARGE SCALE GENOMIC DNA]</scope>
    <source>
        <strain evidence="6 7">MUSC 26</strain>
    </source>
</reference>
<dbReference type="Gene3D" id="3.40.50.2000">
    <property type="entry name" value="Glycogen Phosphorylase B"/>
    <property type="match status" value="2"/>
</dbReference>
<comment type="caution">
    <text evidence="6">The sequence shown here is derived from an EMBL/GenBank/DDBJ whole genome shotgun (WGS) entry which is preliminary data.</text>
</comment>
<feature type="domain" description="Glycosyltransferase subfamily 4-like N-terminal" evidence="5">
    <location>
        <begin position="13"/>
        <end position="188"/>
    </location>
</feature>
<dbReference type="OrthoDB" id="570545at2"/>
<evidence type="ECO:0000259" key="4">
    <source>
        <dbReference type="Pfam" id="PF00534"/>
    </source>
</evidence>
<evidence type="ECO:0000256" key="1">
    <source>
        <dbReference type="ARBA" id="ARBA00021292"/>
    </source>
</evidence>
<dbReference type="STRING" id="1428644.BIV57_19035"/>
<dbReference type="Pfam" id="PF13439">
    <property type="entry name" value="Glyco_transf_4"/>
    <property type="match status" value="1"/>
</dbReference>
<sequence>MKIAFLIHNVYGIGGTNRTTLNLAAALADRHQVEIVSVFRSHDKAVFTPDPRVRVTALLDVRPGGPDREHPLRAEASRCFPRHEARFRQYSALTDRRVREYCAATDADVLVGTRPGLIAYLARFGAGRIRIGQEHLARDHHKGALRAEMYPYLAAMDAFVAVSAADAEAYRAALPRLAPRIHHIANGVPAPPPPPDGGVPRENLIVAAGRLASGKDYGLLIDAFARLAPHHPRWRLEIFGEGPEREHLERRIARRRMAGRAVLRGPVPDLAPEWARASIAASASRRESFGMTLVEAMRSGVPAVSTDCDYGPREIIRDGKDGLLVPVGDAAAMAAALRSLIENPERRALMAAAALAESARFDPANLAAEYEELIGGLAPSTRRVPEHEELPVVDAGTEPDGTVVLRLRHGAPPGAGGIDPAAEGAPLLVCSARQDRTLRVPLVPDADGTVRTAPDEAFAPGLWDVHLHPGGGDMPLPVRPGRLESAPPPHGWVGDLRRPVRLVRPGLEGGSGRLYLRSWNFPLSPEVEEVRAEGRKLVLLGRLVGPGPVPDGAPVPVLRLRGGRGREFTGSGSWTGERAFRLVVPCRGFAAGLAADAAKGGKGGARVWDLHLRLGGSDGETIRPRSVLAHAPEGRALPGVAGFEARARQRIDVKRRLAVALGRRRPAAKGRGAGAVVLRVEPYRTEAGDVAVTVRPR</sequence>
<dbReference type="InterPro" id="IPR001296">
    <property type="entry name" value="Glyco_trans_1"/>
</dbReference>
<dbReference type="EMBL" id="MLCF01000125">
    <property type="protein sequence ID" value="OIV35929.1"/>
    <property type="molecule type" value="Genomic_DNA"/>
</dbReference>
<dbReference type="Pfam" id="PF00534">
    <property type="entry name" value="Glycos_transf_1"/>
    <property type="match status" value="1"/>
</dbReference>
<evidence type="ECO:0000313" key="6">
    <source>
        <dbReference type="EMBL" id="OIV35929.1"/>
    </source>
</evidence>
<keyword evidence="2" id="KW-0328">Glycosyltransferase</keyword>
<dbReference type="PANTHER" id="PTHR12526:SF627">
    <property type="entry name" value="D-RHAMNOSYLTRANSFERASE WBPZ"/>
    <property type="match status" value="1"/>
</dbReference>
<keyword evidence="3" id="KW-0808">Transferase</keyword>
<feature type="domain" description="Glycosyl transferase family 1" evidence="4">
    <location>
        <begin position="201"/>
        <end position="354"/>
    </location>
</feature>
<evidence type="ECO:0000256" key="2">
    <source>
        <dbReference type="ARBA" id="ARBA00022676"/>
    </source>
</evidence>
<dbReference type="GO" id="GO:0016757">
    <property type="term" value="F:glycosyltransferase activity"/>
    <property type="evidence" value="ECO:0007669"/>
    <property type="project" value="UniProtKB-KW"/>
</dbReference>
<dbReference type="SUPFAM" id="SSF53756">
    <property type="entry name" value="UDP-Glycosyltransferase/glycogen phosphorylase"/>
    <property type="match status" value="1"/>
</dbReference>
<organism evidence="6 7">
    <name type="scientific">Mangrovactinospora gilvigrisea</name>
    <dbReference type="NCBI Taxonomy" id="1428644"/>
    <lineage>
        <taxon>Bacteria</taxon>
        <taxon>Bacillati</taxon>
        <taxon>Actinomycetota</taxon>
        <taxon>Actinomycetes</taxon>
        <taxon>Kitasatosporales</taxon>
        <taxon>Streptomycetaceae</taxon>
        <taxon>Mangrovactinospora</taxon>
    </lineage>
</organism>
<dbReference type="PANTHER" id="PTHR12526">
    <property type="entry name" value="GLYCOSYLTRANSFERASE"/>
    <property type="match status" value="1"/>
</dbReference>
<evidence type="ECO:0000259" key="5">
    <source>
        <dbReference type="Pfam" id="PF13439"/>
    </source>
</evidence>
<evidence type="ECO:0000256" key="3">
    <source>
        <dbReference type="ARBA" id="ARBA00022679"/>
    </source>
</evidence>
<protein>
    <recommendedName>
        <fullName evidence="1">D-inositol 3-phosphate glycosyltransferase</fullName>
    </recommendedName>
</protein>
<gene>
    <name evidence="6" type="ORF">BIV57_19035</name>
</gene>
<name>A0A1J7BR53_9ACTN</name>
<keyword evidence="7" id="KW-1185">Reference proteome</keyword>
<dbReference type="RefSeq" id="WP_071658122.1">
    <property type="nucleotide sequence ID" value="NZ_MLCF01000125.1"/>
</dbReference>
<dbReference type="AlphaFoldDB" id="A0A1J7BR53"/>
<proteinExistence type="predicted"/>
<evidence type="ECO:0000313" key="7">
    <source>
        <dbReference type="Proteomes" id="UP000243342"/>
    </source>
</evidence>
<dbReference type="InterPro" id="IPR028098">
    <property type="entry name" value="Glyco_trans_4-like_N"/>
</dbReference>